<name>A0AAD6Y7T1_9AGAR</name>
<dbReference type="AlphaFoldDB" id="A0AAD6Y7T1"/>
<protein>
    <submittedName>
        <fullName evidence="1">Uncharacterized protein</fullName>
    </submittedName>
</protein>
<dbReference type="PROSITE" id="PS51257">
    <property type="entry name" value="PROKAR_LIPOPROTEIN"/>
    <property type="match status" value="1"/>
</dbReference>
<dbReference type="Proteomes" id="UP001219525">
    <property type="component" value="Unassembled WGS sequence"/>
</dbReference>
<organism evidence="1 2">
    <name type="scientific">Mycena pura</name>
    <dbReference type="NCBI Taxonomy" id="153505"/>
    <lineage>
        <taxon>Eukaryota</taxon>
        <taxon>Fungi</taxon>
        <taxon>Dikarya</taxon>
        <taxon>Basidiomycota</taxon>
        <taxon>Agaricomycotina</taxon>
        <taxon>Agaricomycetes</taxon>
        <taxon>Agaricomycetidae</taxon>
        <taxon>Agaricales</taxon>
        <taxon>Marasmiineae</taxon>
        <taxon>Mycenaceae</taxon>
        <taxon>Mycena</taxon>
    </lineage>
</organism>
<evidence type="ECO:0000313" key="2">
    <source>
        <dbReference type="Proteomes" id="UP001219525"/>
    </source>
</evidence>
<evidence type="ECO:0000313" key="1">
    <source>
        <dbReference type="EMBL" id="KAJ7204091.1"/>
    </source>
</evidence>
<accession>A0AAD6Y7T1</accession>
<sequence length="119" mass="12493">MHRHARLQWRVGWCRGQVRTAQMTSCAACTSGAACVPCVPPVPVPAACPPAAAVLPMRAQVRLSPSPSHHVCPVPVPSPAARPLHFTTFCIQPGSSRTLLLHAPNGAAPAPYPLPAKKV</sequence>
<gene>
    <name evidence="1" type="ORF">GGX14DRAFT_569687</name>
</gene>
<comment type="caution">
    <text evidence="1">The sequence shown here is derived from an EMBL/GenBank/DDBJ whole genome shotgun (WGS) entry which is preliminary data.</text>
</comment>
<dbReference type="EMBL" id="JARJCW010000048">
    <property type="protein sequence ID" value="KAJ7204091.1"/>
    <property type="molecule type" value="Genomic_DNA"/>
</dbReference>
<reference evidence="1" key="1">
    <citation type="submission" date="2023-03" db="EMBL/GenBank/DDBJ databases">
        <title>Massive genome expansion in bonnet fungi (Mycena s.s.) driven by repeated elements and novel gene families across ecological guilds.</title>
        <authorList>
            <consortium name="Lawrence Berkeley National Laboratory"/>
            <person name="Harder C.B."/>
            <person name="Miyauchi S."/>
            <person name="Viragh M."/>
            <person name="Kuo A."/>
            <person name="Thoen E."/>
            <person name="Andreopoulos B."/>
            <person name="Lu D."/>
            <person name="Skrede I."/>
            <person name="Drula E."/>
            <person name="Henrissat B."/>
            <person name="Morin E."/>
            <person name="Kohler A."/>
            <person name="Barry K."/>
            <person name="LaButti K."/>
            <person name="Morin E."/>
            <person name="Salamov A."/>
            <person name="Lipzen A."/>
            <person name="Mereny Z."/>
            <person name="Hegedus B."/>
            <person name="Baldrian P."/>
            <person name="Stursova M."/>
            <person name="Weitz H."/>
            <person name="Taylor A."/>
            <person name="Grigoriev I.V."/>
            <person name="Nagy L.G."/>
            <person name="Martin F."/>
            <person name="Kauserud H."/>
        </authorList>
    </citation>
    <scope>NUCLEOTIDE SEQUENCE</scope>
    <source>
        <strain evidence="1">9144</strain>
    </source>
</reference>
<keyword evidence="2" id="KW-1185">Reference proteome</keyword>
<proteinExistence type="predicted"/>